<sequence length="1095" mass="119239">MADAAVAMLQAEVSQLQSTVAYLERWSWRNWLAAETALEAARAAREEAAAAKRVADEALLRQRQLERSAPGDAATAPCPPSTARRTSRTRRKRKWGSKAAATSRSARTGPPTARAWREFAGELLRKMEKGARQRGNGMRAVKRPSQSQKGGEQGRRVWKGMGQEEDGQAQCDEKANEEWMMNMDPPEFGSSAARAVRSVAARGKPTSGRARLMALSCLVLVDSTGFGWLEAGNQAARGAGLADRRNGTVACISCGGSLVKDGQARLSILWLLKAALMEGFFGDIDGDRPVCCRAVPAERSVPGRVYGSLVQARKEWGVAEAGPSIMDSAGARYGGQSQTLHFQPSVAAEGMEEVVAAAVHAFPVRPRDTLDVVLCCGWNCDGATLPLECFAAKTLTAARTWKEFVREVLTQVLDKPPFVQVAAWLEEPPAVLYQTYKQDHAPAREMCERHIGRLRRIYVDDEQCVADVVALGGAWLKEKYESYQRGSHRCDMWRYIKLRQNGGNYLDIKMALARPWAETLQAILAAGDQTAEGRSVAQTCQMARQSAAPLSLATTPYLVMSIGANKRHIYQGNIWHASKSHPLLTHAVQKVLTTSQASLRSRYLLFCEQLWEALTQSLPQGIQPGWNFSVRWGPIYLFEEVLHKGYTGPKGQLWTDSCHVSMPVDGHFMHLAGGRGVYAATRAWHWQHGFKEVVLAVADAKQAFANAATEAEQEAAAAEAASTAESRDTAEVTAAEDQALEEQREEDLTEEGLTEILGIARTTYYEALTEAEVRTFVGLGLCLSKRRPEGWLSCRYCKTTRRRTYCFQGADQVREHFVNHAAGGLGRRTEPAPAVGVEAAVVADEVASVWAGAPPAWAPGDAAARLTAARAALPRPTAAELLTTAFLQAVGSQSVAQASVIGFDTIGKEVAFCRQVAAVAAAAAGDDLARFRAELGGVAEVPSRLAAVRTRTNDFGSDWATFTGEEQVRTQLHAPGDCRVRSADGASQSLTMTAYATAVLKFMLGGLQEELSAVNATPAQTKAVWRGVAVHMNGLWASEHLRNRLLETADQQKLKYSLDPFTEEMQYRAGCDARSARRKASAKPSNKSRRAPTHR</sequence>
<keyword evidence="6" id="KW-1185">Reference proteome</keyword>
<protein>
    <submittedName>
        <fullName evidence="5">DEAD-box ATP-dependent RNA helicase 9</fullName>
    </submittedName>
</protein>
<feature type="compositionally biased region" description="Acidic residues" evidence="2">
    <location>
        <begin position="738"/>
        <end position="751"/>
    </location>
</feature>
<keyword evidence="5" id="KW-0347">Helicase</keyword>
<dbReference type="AlphaFoldDB" id="A0A9P1FHP9"/>
<evidence type="ECO:0000256" key="2">
    <source>
        <dbReference type="SAM" id="MobiDB-lite"/>
    </source>
</evidence>
<accession>A0A9P1FHP9</accession>
<feature type="compositionally biased region" description="Low complexity" evidence="2">
    <location>
        <begin position="97"/>
        <end position="108"/>
    </location>
</feature>
<reference evidence="4" key="2">
    <citation type="submission" date="2024-04" db="EMBL/GenBank/DDBJ databases">
        <authorList>
            <person name="Chen Y."/>
            <person name="Shah S."/>
            <person name="Dougan E. K."/>
            <person name="Thang M."/>
            <person name="Chan C."/>
        </authorList>
    </citation>
    <scope>NUCLEOTIDE SEQUENCE [LARGE SCALE GENOMIC DNA]</scope>
</reference>
<evidence type="ECO:0000313" key="6">
    <source>
        <dbReference type="Proteomes" id="UP001152797"/>
    </source>
</evidence>
<dbReference type="GO" id="GO:0004386">
    <property type="term" value="F:helicase activity"/>
    <property type="evidence" value="ECO:0007669"/>
    <property type="project" value="UniProtKB-KW"/>
</dbReference>
<proteinExistence type="predicted"/>
<comment type="caution">
    <text evidence="3">The sequence shown here is derived from an EMBL/GenBank/DDBJ whole genome shotgun (WGS) entry which is preliminary data.</text>
</comment>
<dbReference type="EMBL" id="CAMXCT020000126">
    <property type="protein sequence ID" value="CAL1127677.1"/>
    <property type="molecule type" value="Genomic_DNA"/>
</dbReference>
<feature type="region of interest" description="Disordered" evidence="2">
    <location>
        <begin position="130"/>
        <end position="155"/>
    </location>
</feature>
<dbReference type="InterPro" id="IPR007577">
    <property type="entry name" value="GlycoTrfase_DXD_sugar-bd_CS"/>
</dbReference>
<dbReference type="Pfam" id="PF04488">
    <property type="entry name" value="Gly_transf_sug"/>
    <property type="match status" value="1"/>
</dbReference>
<name>A0A9P1FHP9_9DINO</name>
<dbReference type="EMBL" id="CAMXCT030000126">
    <property type="protein sequence ID" value="CAL4761614.1"/>
    <property type="molecule type" value="Genomic_DNA"/>
</dbReference>
<feature type="region of interest" description="Disordered" evidence="2">
    <location>
        <begin position="1069"/>
        <end position="1095"/>
    </location>
</feature>
<gene>
    <name evidence="3" type="ORF">C1SCF055_LOCUS2718</name>
</gene>
<evidence type="ECO:0000313" key="4">
    <source>
        <dbReference type="EMBL" id="CAL1127677.1"/>
    </source>
</evidence>
<evidence type="ECO:0000313" key="5">
    <source>
        <dbReference type="EMBL" id="CAL4761614.1"/>
    </source>
</evidence>
<dbReference type="EMBL" id="CAMXCT010000126">
    <property type="protein sequence ID" value="CAI3974302.1"/>
    <property type="molecule type" value="Genomic_DNA"/>
</dbReference>
<feature type="region of interest" description="Disordered" evidence="2">
    <location>
        <begin position="66"/>
        <end position="113"/>
    </location>
</feature>
<feature type="coiled-coil region" evidence="1">
    <location>
        <begin position="34"/>
        <end position="61"/>
    </location>
</feature>
<dbReference type="Proteomes" id="UP001152797">
    <property type="component" value="Unassembled WGS sequence"/>
</dbReference>
<organism evidence="3">
    <name type="scientific">Cladocopium goreaui</name>
    <dbReference type="NCBI Taxonomy" id="2562237"/>
    <lineage>
        <taxon>Eukaryota</taxon>
        <taxon>Sar</taxon>
        <taxon>Alveolata</taxon>
        <taxon>Dinophyceae</taxon>
        <taxon>Suessiales</taxon>
        <taxon>Symbiodiniaceae</taxon>
        <taxon>Cladocopium</taxon>
    </lineage>
</organism>
<keyword evidence="5" id="KW-0378">Hydrolase</keyword>
<feature type="region of interest" description="Disordered" evidence="2">
    <location>
        <begin position="718"/>
        <end position="751"/>
    </location>
</feature>
<reference evidence="3" key="1">
    <citation type="submission" date="2022-10" db="EMBL/GenBank/DDBJ databases">
        <authorList>
            <person name="Chen Y."/>
            <person name="Dougan E. K."/>
            <person name="Chan C."/>
            <person name="Rhodes N."/>
            <person name="Thang M."/>
        </authorList>
    </citation>
    <scope>NUCLEOTIDE SEQUENCE</scope>
</reference>
<evidence type="ECO:0000256" key="1">
    <source>
        <dbReference type="SAM" id="Coils"/>
    </source>
</evidence>
<keyword evidence="5" id="KW-0067">ATP-binding</keyword>
<keyword evidence="5" id="KW-0547">Nucleotide-binding</keyword>
<evidence type="ECO:0000313" key="3">
    <source>
        <dbReference type="EMBL" id="CAI3974302.1"/>
    </source>
</evidence>
<keyword evidence="1" id="KW-0175">Coiled coil</keyword>
<feature type="compositionally biased region" description="Basic residues" evidence="2">
    <location>
        <begin position="85"/>
        <end position="96"/>
    </location>
</feature>
<feature type="compositionally biased region" description="Basic residues" evidence="2">
    <location>
        <begin position="1076"/>
        <end position="1095"/>
    </location>
</feature>